<dbReference type="Proteomes" id="UP000290900">
    <property type="component" value="Unassembled WGS sequence"/>
</dbReference>
<dbReference type="PANTHER" id="PTHR11071">
    <property type="entry name" value="PEPTIDYL-PROLYL CIS-TRANS ISOMERASE"/>
    <property type="match status" value="1"/>
</dbReference>
<evidence type="ECO:0000256" key="2">
    <source>
        <dbReference type="ARBA" id="ARBA00023110"/>
    </source>
</evidence>
<dbReference type="Pfam" id="PF00160">
    <property type="entry name" value="Pro_isomerase"/>
    <property type="match status" value="1"/>
</dbReference>
<keyword evidence="7" id="KW-1185">Reference proteome</keyword>
<keyword evidence="2 4" id="KW-0697">Rotamase</keyword>
<dbReference type="InterPro" id="IPR002130">
    <property type="entry name" value="Cyclophilin-type_PPIase_dom"/>
</dbReference>
<dbReference type="STRING" id="13370.A0A448YF96"/>
<dbReference type="AlphaFoldDB" id="A0A448YF96"/>
<dbReference type="GO" id="GO:0003755">
    <property type="term" value="F:peptidyl-prolyl cis-trans isomerase activity"/>
    <property type="evidence" value="ECO:0007669"/>
    <property type="project" value="UniProtKB-UniRule"/>
</dbReference>
<dbReference type="SUPFAM" id="SSF50891">
    <property type="entry name" value="Cyclophilin-like"/>
    <property type="match status" value="1"/>
</dbReference>
<dbReference type="EC" id="5.2.1.8" evidence="4"/>
<organism evidence="6 7">
    <name type="scientific">Brettanomyces naardenensis</name>
    <name type="common">Yeast</name>
    <dbReference type="NCBI Taxonomy" id="13370"/>
    <lineage>
        <taxon>Eukaryota</taxon>
        <taxon>Fungi</taxon>
        <taxon>Dikarya</taxon>
        <taxon>Ascomycota</taxon>
        <taxon>Saccharomycotina</taxon>
        <taxon>Pichiomycetes</taxon>
        <taxon>Pichiales</taxon>
        <taxon>Pichiaceae</taxon>
        <taxon>Brettanomyces</taxon>
    </lineage>
</organism>
<comment type="catalytic activity">
    <reaction evidence="1 4">
        <text>[protein]-peptidylproline (omega=180) = [protein]-peptidylproline (omega=0)</text>
        <dbReference type="Rhea" id="RHEA:16237"/>
        <dbReference type="Rhea" id="RHEA-COMP:10747"/>
        <dbReference type="Rhea" id="RHEA-COMP:10748"/>
        <dbReference type="ChEBI" id="CHEBI:83833"/>
        <dbReference type="ChEBI" id="CHEBI:83834"/>
        <dbReference type="EC" id="5.2.1.8"/>
    </reaction>
</comment>
<feature type="domain" description="PPIase cyclophilin-type" evidence="5">
    <location>
        <begin position="12"/>
        <end position="176"/>
    </location>
</feature>
<name>A0A448YF96_BRENA</name>
<dbReference type="PRINTS" id="PR00153">
    <property type="entry name" value="CSAPPISMRASE"/>
</dbReference>
<dbReference type="InParanoid" id="A0A448YF96"/>
<dbReference type="InterPro" id="IPR024936">
    <property type="entry name" value="Cyclophilin-type_PPIase"/>
</dbReference>
<comment type="function">
    <text evidence="4">PPIases accelerate the folding of proteins. It catalyzes the cis-trans isomerization of proline imidic peptide bonds in oligopeptides.</text>
</comment>
<dbReference type="PROSITE" id="PS00170">
    <property type="entry name" value="CSA_PPIASE_1"/>
    <property type="match status" value="1"/>
</dbReference>
<evidence type="ECO:0000256" key="4">
    <source>
        <dbReference type="RuleBase" id="RU363019"/>
    </source>
</evidence>
<comment type="similarity">
    <text evidence="4">Belongs to the cyclophilin-type PPIase family.</text>
</comment>
<evidence type="ECO:0000313" key="6">
    <source>
        <dbReference type="EMBL" id="VEU19582.1"/>
    </source>
</evidence>
<keyword evidence="3 4" id="KW-0413">Isomerase</keyword>
<dbReference type="FunFam" id="2.40.100.10:FF:000025">
    <property type="entry name" value="Peptidyl-prolyl cis-trans isomerase CYP19-2"/>
    <property type="match status" value="1"/>
</dbReference>
<dbReference type="OrthoDB" id="193499at2759"/>
<evidence type="ECO:0000256" key="3">
    <source>
        <dbReference type="ARBA" id="ARBA00023235"/>
    </source>
</evidence>
<reference evidence="6 7" key="1">
    <citation type="submission" date="2018-12" db="EMBL/GenBank/DDBJ databases">
        <authorList>
            <person name="Tiukova I."/>
            <person name="Dainat J."/>
        </authorList>
    </citation>
    <scope>NUCLEOTIDE SEQUENCE [LARGE SCALE GENOMIC DNA]</scope>
</reference>
<dbReference type="PIRSF" id="PIRSF001467">
    <property type="entry name" value="Peptidylpro_ismrse"/>
    <property type="match status" value="1"/>
</dbReference>
<dbReference type="Gene3D" id="2.40.100.10">
    <property type="entry name" value="Cyclophilin-like"/>
    <property type="match status" value="1"/>
</dbReference>
<dbReference type="InterPro" id="IPR029000">
    <property type="entry name" value="Cyclophilin-like_dom_sf"/>
</dbReference>
<dbReference type="GO" id="GO:0016018">
    <property type="term" value="F:cyclosporin A binding"/>
    <property type="evidence" value="ECO:0007669"/>
    <property type="project" value="TreeGrafter"/>
</dbReference>
<dbReference type="PANTHER" id="PTHR11071:SF561">
    <property type="entry name" value="PEPTIDYL-PROLYL CIS-TRANS ISOMERASE D-RELATED"/>
    <property type="match status" value="1"/>
</dbReference>
<sequence>MHEVQDGETVVLLDLRLGPKDLGRIKIKLFAADVPKTSENFRQFCTGEYRGEDGKPIGYKNSGFHRIVKDFMVQGGDFLKGNGLGSFSIYGSESFADENFIHQNKRMSVAMANSGPDTNGCQFFINVADNDFLDGKHVVFGEVVEGQDIVDQLSNVRTNENDRPTPLDVVISNCGEM</sequence>
<gene>
    <name evidence="6" type="ORF">BRENAR_LOCUS319</name>
</gene>
<proteinExistence type="inferred from homology"/>
<dbReference type="GO" id="GO:0006457">
    <property type="term" value="P:protein folding"/>
    <property type="evidence" value="ECO:0007669"/>
    <property type="project" value="InterPro"/>
</dbReference>
<accession>A0A448YF96</accession>
<dbReference type="EMBL" id="CAACVR010000001">
    <property type="protein sequence ID" value="VEU19582.1"/>
    <property type="molecule type" value="Genomic_DNA"/>
</dbReference>
<dbReference type="PROSITE" id="PS50072">
    <property type="entry name" value="CSA_PPIASE_2"/>
    <property type="match status" value="1"/>
</dbReference>
<protein>
    <recommendedName>
        <fullName evidence="4">Peptidyl-prolyl cis-trans isomerase</fullName>
        <shortName evidence="4">PPIase</shortName>
        <ecNumber evidence="4">5.2.1.8</ecNumber>
    </recommendedName>
</protein>
<evidence type="ECO:0000259" key="5">
    <source>
        <dbReference type="PROSITE" id="PS50072"/>
    </source>
</evidence>
<dbReference type="InterPro" id="IPR020892">
    <property type="entry name" value="Cyclophilin-type_PPIase_CS"/>
</dbReference>
<evidence type="ECO:0000256" key="1">
    <source>
        <dbReference type="ARBA" id="ARBA00000971"/>
    </source>
</evidence>
<evidence type="ECO:0000313" key="7">
    <source>
        <dbReference type="Proteomes" id="UP000290900"/>
    </source>
</evidence>
<dbReference type="GO" id="GO:0005737">
    <property type="term" value="C:cytoplasm"/>
    <property type="evidence" value="ECO:0007669"/>
    <property type="project" value="TreeGrafter"/>
</dbReference>